<protein>
    <submittedName>
        <fullName evidence="3">CRISPR locus-related DNA-binding protein</fullName>
    </submittedName>
</protein>
<name>A0A7J3X5J4_THEPE</name>
<feature type="domain" description="Winged helix-turn-helix transcription repressor HrcA DNA-binding" evidence="1">
    <location>
        <begin position="163"/>
        <end position="205"/>
    </location>
</feature>
<organism evidence="3">
    <name type="scientific">Thermofilum pendens</name>
    <dbReference type="NCBI Taxonomy" id="2269"/>
    <lineage>
        <taxon>Archaea</taxon>
        <taxon>Thermoproteota</taxon>
        <taxon>Thermoprotei</taxon>
        <taxon>Thermofilales</taxon>
        <taxon>Thermofilaceae</taxon>
        <taxon>Thermofilum</taxon>
    </lineage>
</organism>
<feature type="domain" description="Csa3 N-terminal" evidence="2">
    <location>
        <begin position="4"/>
        <end position="122"/>
    </location>
</feature>
<evidence type="ECO:0000259" key="2">
    <source>
        <dbReference type="Pfam" id="PF22662"/>
    </source>
</evidence>
<dbReference type="InterPro" id="IPR036390">
    <property type="entry name" value="WH_DNA-bd_sf"/>
</dbReference>
<dbReference type="GO" id="GO:0006355">
    <property type="term" value="P:regulation of DNA-templated transcription"/>
    <property type="evidence" value="ECO:0007669"/>
    <property type="project" value="InterPro"/>
</dbReference>
<dbReference type="EMBL" id="DRZM01000064">
    <property type="protein sequence ID" value="HHP04488.1"/>
    <property type="molecule type" value="Genomic_DNA"/>
</dbReference>
<dbReference type="Pfam" id="PF03444">
    <property type="entry name" value="WHD_HrcA"/>
    <property type="match status" value="1"/>
</dbReference>
<dbReference type="Pfam" id="PF22662">
    <property type="entry name" value="Csa3_N"/>
    <property type="match status" value="1"/>
</dbReference>
<evidence type="ECO:0000259" key="1">
    <source>
        <dbReference type="Pfam" id="PF03444"/>
    </source>
</evidence>
<dbReference type="Gene3D" id="3.40.50.11700">
    <property type="match status" value="1"/>
</dbReference>
<evidence type="ECO:0000313" key="3">
    <source>
        <dbReference type="EMBL" id="HHP04488.1"/>
    </source>
</evidence>
<keyword evidence="3" id="KW-0238">DNA-binding</keyword>
<dbReference type="InterPro" id="IPR036388">
    <property type="entry name" value="WH-like_DNA-bd_sf"/>
</dbReference>
<comment type="caution">
    <text evidence="3">The sequence shown here is derived from an EMBL/GenBank/DDBJ whole genome shotgun (WGS) entry which is preliminary data.</text>
</comment>
<proteinExistence type="predicted"/>
<dbReference type="AlphaFoldDB" id="A0A7J3X5J4"/>
<dbReference type="InterPro" id="IPR005104">
    <property type="entry name" value="WHTH_HrcA_DNA-bd"/>
</dbReference>
<reference evidence="3" key="1">
    <citation type="journal article" date="2020" name="mSystems">
        <title>Genome- and Community-Level Interaction Insights into Carbon Utilization and Element Cycling Functions of Hydrothermarchaeota in Hydrothermal Sediment.</title>
        <authorList>
            <person name="Zhou Z."/>
            <person name="Liu Y."/>
            <person name="Xu W."/>
            <person name="Pan J."/>
            <person name="Luo Z.H."/>
            <person name="Li M."/>
        </authorList>
    </citation>
    <scope>NUCLEOTIDE SEQUENCE [LARGE SCALE GENOMIC DNA]</scope>
    <source>
        <strain evidence="3">SpSt-1125</strain>
    </source>
</reference>
<dbReference type="SUPFAM" id="SSF46785">
    <property type="entry name" value="Winged helix' DNA-binding domain"/>
    <property type="match status" value="1"/>
</dbReference>
<dbReference type="NCBIfam" id="TIGR01884">
    <property type="entry name" value="cas_HTH"/>
    <property type="match status" value="1"/>
</dbReference>
<sequence length="213" mass="22749">MRGRSFVFSLGFHEDFVIRRLSGLAARRGEGIVLFTGSPVAPGTRRAFTSLVDYCTRVGLDAPRLVELPLSDAPRAVSTAVRVVSSLPEPIVADLGGGMRAVVVVVLLALLTSGRAFELYVSSEGGEAEELRIPAGVARALSSLSAEKREILSVIARSEGCTAEFVAGRTGKSLKTVRNHLSELKKMSLVSSTGRRGGYKLTSWGRAVLGRYE</sequence>
<dbReference type="InterPro" id="IPR054588">
    <property type="entry name" value="Csa3_N"/>
</dbReference>
<dbReference type="Gene3D" id="1.10.10.10">
    <property type="entry name" value="Winged helix-like DNA-binding domain superfamily/Winged helix DNA-binding domain"/>
    <property type="match status" value="1"/>
</dbReference>
<accession>A0A7J3X5J4</accession>
<dbReference type="InterPro" id="IPR010163">
    <property type="entry name" value="Csa3"/>
</dbReference>
<dbReference type="GO" id="GO:0003677">
    <property type="term" value="F:DNA binding"/>
    <property type="evidence" value="ECO:0007669"/>
    <property type="project" value="UniProtKB-KW"/>
</dbReference>
<gene>
    <name evidence="3" type="ORF">ENM88_01885</name>
</gene>